<feature type="domain" description="N-acetyltransferase" evidence="1">
    <location>
        <begin position="13"/>
        <end position="156"/>
    </location>
</feature>
<dbReference type="Gene3D" id="3.40.630.30">
    <property type="match status" value="1"/>
</dbReference>
<evidence type="ECO:0000313" key="2">
    <source>
        <dbReference type="EMBL" id="TDV57700.1"/>
    </source>
</evidence>
<dbReference type="InterPro" id="IPR000182">
    <property type="entry name" value="GNAT_dom"/>
</dbReference>
<organism evidence="2 3">
    <name type="scientific">Actinophytocola oryzae</name>
    <dbReference type="NCBI Taxonomy" id="502181"/>
    <lineage>
        <taxon>Bacteria</taxon>
        <taxon>Bacillati</taxon>
        <taxon>Actinomycetota</taxon>
        <taxon>Actinomycetes</taxon>
        <taxon>Pseudonocardiales</taxon>
        <taxon>Pseudonocardiaceae</taxon>
    </lineage>
</organism>
<dbReference type="RefSeq" id="WP_166663892.1">
    <property type="nucleotide sequence ID" value="NZ_SOCP01000001.1"/>
</dbReference>
<dbReference type="InterPro" id="IPR016181">
    <property type="entry name" value="Acyl_CoA_acyltransferase"/>
</dbReference>
<dbReference type="Proteomes" id="UP000294927">
    <property type="component" value="Unassembled WGS sequence"/>
</dbReference>
<dbReference type="GO" id="GO:0016747">
    <property type="term" value="F:acyltransferase activity, transferring groups other than amino-acyl groups"/>
    <property type="evidence" value="ECO:0007669"/>
    <property type="project" value="InterPro"/>
</dbReference>
<dbReference type="EMBL" id="SOCP01000001">
    <property type="protein sequence ID" value="TDV57700.1"/>
    <property type="molecule type" value="Genomic_DNA"/>
</dbReference>
<protein>
    <submittedName>
        <fullName evidence="2">RimJ/RimL family protein N-acetyltransferase</fullName>
    </submittedName>
</protein>
<dbReference type="InterPro" id="IPR051531">
    <property type="entry name" value="N-acetyltransferase"/>
</dbReference>
<evidence type="ECO:0000313" key="3">
    <source>
        <dbReference type="Proteomes" id="UP000294927"/>
    </source>
</evidence>
<dbReference type="Pfam" id="PF13302">
    <property type="entry name" value="Acetyltransf_3"/>
    <property type="match status" value="1"/>
</dbReference>
<dbReference type="PANTHER" id="PTHR43792:SF1">
    <property type="entry name" value="N-ACETYLTRANSFERASE DOMAIN-CONTAINING PROTEIN"/>
    <property type="match status" value="1"/>
</dbReference>
<sequence length="177" mass="19033">MKGAPDPSILTKRLVLSRIARADVDDLVAMLRNPGLYGFIGDAPASEADARARAERWLAGSPDPTVLWINYVARTREDGMLVGLAQATVLRASETVFGQCEIAYLVDPPAQRHGYGAEMMVGFCVELNGTLAPEEFTAHIFPGHTASEGVAKAVGLSPTEDYVDGERVWRATASRMG</sequence>
<reference evidence="2 3" key="1">
    <citation type="submission" date="2019-03" db="EMBL/GenBank/DDBJ databases">
        <title>Genomic Encyclopedia of Archaeal and Bacterial Type Strains, Phase II (KMG-II): from individual species to whole genera.</title>
        <authorList>
            <person name="Goeker M."/>
        </authorList>
    </citation>
    <scope>NUCLEOTIDE SEQUENCE [LARGE SCALE GENOMIC DNA]</scope>
    <source>
        <strain evidence="2 3">DSM 45499</strain>
    </source>
</reference>
<name>A0A4R7W4P6_9PSEU</name>
<dbReference type="AlphaFoldDB" id="A0A4R7W4P6"/>
<proteinExistence type="predicted"/>
<comment type="caution">
    <text evidence="2">The sequence shown here is derived from an EMBL/GenBank/DDBJ whole genome shotgun (WGS) entry which is preliminary data.</text>
</comment>
<accession>A0A4R7W4P6</accession>
<evidence type="ECO:0000259" key="1">
    <source>
        <dbReference type="Pfam" id="PF13302"/>
    </source>
</evidence>
<dbReference type="PANTHER" id="PTHR43792">
    <property type="entry name" value="GNAT FAMILY, PUTATIVE (AFU_ORTHOLOGUE AFUA_3G00765)-RELATED-RELATED"/>
    <property type="match status" value="1"/>
</dbReference>
<keyword evidence="3" id="KW-1185">Reference proteome</keyword>
<keyword evidence="2" id="KW-0808">Transferase</keyword>
<gene>
    <name evidence="2" type="ORF">CLV71_101573</name>
</gene>
<dbReference type="SUPFAM" id="SSF55729">
    <property type="entry name" value="Acyl-CoA N-acyltransferases (Nat)"/>
    <property type="match status" value="1"/>
</dbReference>